<feature type="transmembrane region" description="Helical" evidence="10">
    <location>
        <begin position="755"/>
        <end position="784"/>
    </location>
</feature>
<dbReference type="InterPro" id="IPR027417">
    <property type="entry name" value="P-loop_NTPase"/>
</dbReference>
<dbReference type="GO" id="GO:0016887">
    <property type="term" value="F:ATP hydrolysis activity"/>
    <property type="evidence" value="ECO:0007669"/>
    <property type="project" value="InterPro"/>
</dbReference>
<dbReference type="FunFam" id="1.20.1560.10:FF:000013">
    <property type="entry name" value="ABC transporter C family member 2"/>
    <property type="match status" value="1"/>
</dbReference>
<feature type="domain" description="ABC transporter" evidence="11">
    <location>
        <begin position="943"/>
        <end position="1187"/>
    </location>
</feature>
<dbReference type="CDD" id="cd18596">
    <property type="entry name" value="ABC_6TM_VMR1_D1_like"/>
    <property type="match status" value="1"/>
</dbReference>
<dbReference type="EMBL" id="PKMI01000045">
    <property type="protein sequence ID" value="RBA11790.1"/>
    <property type="molecule type" value="Genomic_DNA"/>
</dbReference>
<evidence type="ECO:0000259" key="12">
    <source>
        <dbReference type="PROSITE" id="PS50929"/>
    </source>
</evidence>
<reference evidence="13 14" key="1">
    <citation type="submission" date="2017-12" db="EMBL/GenBank/DDBJ databases">
        <title>Genome sequence of the mycotoxigenic crop pathogen Fusarium proliferatum, strain ITEM 2341 from Date Palm.</title>
        <authorList>
            <person name="Almiman B.F."/>
            <person name="Shittu T.A."/>
            <person name="Muthumeenakshi S."/>
            <person name="Baroncelli R."/>
            <person name="Sreenivasaprasada S."/>
        </authorList>
    </citation>
    <scope>NUCLEOTIDE SEQUENCE [LARGE SCALE GENOMIC DNA]</scope>
    <source>
        <strain evidence="13 14">ITEM 2341</strain>
    </source>
</reference>
<evidence type="ECO:0000256" key="9">
    <source>
        <dbReference type="ARBA" id="ARBA00023136"/>
    </source>
</evidence>
<dbReference type="InterPro" id="IPR036640">
    <property type="entry name" value="ABC1_TM_sf"/>
</dbReference>
<dbReference type="GO" id="GO:0016020">
    <property type="term" value="C:membrane"/>
    <property type="evidence" value="ECO:0007669"/>
    <property type="project" value="UniProtKB-SubCell"/>
</dbReference>
<organism evidence="13 14">
    <name type="scientific">Gibberella intermedia</name>
    <name type="common">Bulb rot disease fungus</name>
    <name type="synonym">Fusarium proliferatum</name>
    <dbReference type="NCBI Taxonomy" id="948311"/>
    <lineage>
        <taxon>Eukaryota</taxon>
        <taxon>Fungi</taxon>
        <taxon>Dikarya</taxon>
        <taxon>Ascomycota</taxon>
        <taxon>Pezizomycotina</taxon>
        <taxon>Sordariomycetes</taxon>
        <taxon>Hypocreomycetidae</taxon>
        <taxon>Hypocreales</taxon>
        <taxon>Nectriaceae</taxon>
        <taxon>Fusarium</taxon>
        <taxon>Fusarium fujikuroi species complex</taxon>
    </lineage>
</organism>
<feature type="transmembrane region" description="Helical" evidence="10">
    <location>
        <begin position="882"/>
        <end position="901"/>
    </location>
</feature>
<keyword evidence="3" id="KW-0813">Transport</keyword>
<evidence type="ECO:0000313" key="14">
    <source>
        <dbReference type="Proteomes" id="UP000251714"/>
    </source>
</evidence>
<feature type="transmembrane region" description="Helical" evidence="10">
    <location>
        <begin position="855"/>
        <end position="875"/>
    </location>
</feature>
<protein>
    <recommendedName>
        <fullName evidence="15">ATP-dependent bile acid permease</fullName>
    </recommendedName>
</protein>
<feature type="domain" description="ABC transmembrane type-1" evidence="12">
    <location>
        <begin position="1"/>
        <end position="260"/>
    </location>
</feature>
<name>A0A365MTC0_GIBIN</name>
<keyword evidence="4 10" id="KW-0812">Transmembrane</keyword>
<keyword evidence="7" id="KW-0067">ATP-binding</keyword>
<dbReference type="GO" id="GO:0005524">
    <property type="term" value="F:ATP binding"/>
    <property type="evidence" value="ECO:0007669"/>
    <property type="project" value="UniProtKB-KW"/>
</dbReference>
<comment type="subcellular location">
    <subcellularLocation>
        <location evidence="1">Membrane</location>
        <topology evidence="1">Multi-pass membrane protein</topology>
    </subcellularLocation>
</comment>
<dbReference type="GO" id="GO:0005737">
    <property type="term" value="C:cytoplasm"/>
    <property type="evidence" value="ECO:0007669"/>
    <property type="project" value="UniProtKB-ARBA"/>
</dbReference>
<dbReference type="PROSITE" id="PS50893">
    <property type="entry name" value="ABC_TRANSPORTER_2"/>
    <property type="match status" value="2"/>
</dbReference>
<dbReference type="InterPro" id="IPR003593">
    <property type="entry name" value="AAA+_ATPase"/>
</dbReference>
<dbReference type="CDD" id="cd03250">
    <property type="entry name" value="ABCC_MRP_domain1"/>
    <property type="match status" value="1"/>
</dbReference>
<evidence type="ECO:0000256" key="7">
    <source>
        <dbReference type="ARBA" id="ARBA00022840"/>
    </source>
</evidence>
<dbReference type="Proteomes" id="UP000251714">
    <property type="component" value="Unassembled WGS sequence"/>
</dbReference>
<evidence type="ECO:0000256" key="8">
    <source>
        <dbReference type="ARBA" id="ARBA00022989"/>
    </source>
</evidence>
<proteinExistence type="inferred from homology"/>
<sequence length="1201" mass="132451">MLGRLFVRPVFEVASDEMVISRIAIPIRQQLCSAIYTKVMRSDTHAGGGDGTRKLYKEDGPRKEEELLATGSRQNVNNLAGVDAKRVGDAAAYAYTTTSVISKFVVACMFLSFLLGWESTVAGLTASLIIVPFSIQTGKQFAKSQTVLMSYRDQRNTTINEVLRGIREIKFQGREDFWHTRISKIRRMELKVQWTCFLCDVKMIMIFMFGPVALAVVSLGTYFALNAKLSPSIAFTAIAAFGSLEMSFANLPEMIASMAEAYISLKRIESFLERENFKPATLPSDTSYIVFENATIAYPNHKDILQKHPFVMRELSFSFPPNALSVIIGASGSGKSLVLSAIAGECQILSGNVRVPQQSSHADANPDEQLTLDTWVVKGKIGFVPKDPWIENTTIMNNILFGLPLVEDRYRQCLSDCHLLADIAAFPQRDRTSIGARGIRLSGGQKWRIALARALYSRADILLLNDIFSAVDVHTAHYLCDKALMGTLSQGRTRILVTHHPALCTLHADYFINLGGLTVQSNNHPVTPKGQAISTLPGSNHTPTNSVDNMVATPTRTLQSIPEESILSLEKTVGGSNEGKMEVTLTGAVKLAVYQKYFEAGGTKWFWVTTLAAYIGFVCLNMARPWWIKSWVRSESGTNKSLLHDNMNPAKQQYHQADPEHITGDLAFYLSVYVAISILACLNSSVRFYLVLSGSIRASRGLFEGLLYSVLRAPTQWLDSVPVGQITNRFTVDMAWVDAKLGYDIAALFHRLLQIIGIASTGLFVSPATLMFSLIPILGALYYAPKYLSAAREMKRLESASISLVLEHFRSSLAGLSTIRAFSNVSTYTSHMHTLLDHNSQASWHLWLFNRWFNFRINLTGTLYCVLTAALVVLLPNITAPMAGFVLSFTLDYPAAILWTVRQYANVELSMNSAERVMEYKNMVVEAQDGVEPPQQWPSRGELEVKNLSVGYGSCPSILKNITFTIPAGQSVGVVGRTGAGKSTLILALFRLLAAREGSIMIDGMDISKLKVFHLRSRLQIIPQDLFLFSGTVRSNLDLEGLYPDSELQETLNRFKLLGALGLVKDGPCDNDNYASLSTTISEGGSNLSAGQRQLLCICRVFLSRPKLLILDEATSGIDKRSDMVIQQLIQQEAARCGTTLVVVAHRLSSVINFNAIMVLESGTMAEFGPPKKLMDIKGGIFRSLVEGSSDYNALKESLSV</sequence>
<dbReference type="GO" id="GO:0140359">
    <property type="term" value="F:ABC-type transporter activity"/>
    <property type="evidence" value="ECO:0007669"/>
    <property type="project" value="InterPro"/>
</dbReference>
<evidence type="ECO:0000313" key="13">
    <source>
        <dbReference type="EMBL" id="RBA11790.1"/>
    </source>
</evidence>
<evidence type="ECO:0000259" key="11">
    <source>
        <dbReference type="PROSITE" id="PS50893"/>
    </source>
</evidence>
<dbReference type="PROSITE" id="PS50929">
    <property type="entry name" value="ABC_TM1F"/>
    <property type="match status" value="2"/>
</dbReference>
<evidence type="ECO:0000256" key="4">
    <source>
        <dbReference type="ARBA" id="ARBA00022692"/>
    </source>
</evidence>
<keyword evidence="8 10" id="KW-1133">Transmembrane helix</keyword>
<dbReference type="CDD" id="cd03244">
    <property type="entry name" value="ABCC_MRP_domain2"/>
    <property type="match status" value="1"/>
</dbReference>
<dbReference type="Gene3D" id="1.20.1560.10">
    <property type="entry name" value="ABC transporter type 1, transmembrane domain"/>
    <property type="match status" value="2"/>
</dbReference>
<feature type="transmembrane region" description="Helical" evidence="10">
    <location>
        <begin position="666"/>
        <end position="690"/>
    </location>
</feature>
<feature type="transmembrane region" description="Helical" evidence="10">
    <location>
        <begin position="229"/>
        <end position="248"/>
    </location>
</feature>
<keyword evidence="5" id="KW-0677">Repeat</keyword>
<evidence type="ECO:0000256" key="5">
    <source>
        <dbReference type="ARBA" id="ARBA00022737"/>
    </source>
</evidence>
<dbReference type="InterPro" id="IPR011527">
    <property type="entry name" value="ABC1_TM_dom"/>
</dbReference>
<evidence type="ECO:0000256" key="1">
    <source>
        <dbReference type="ARBA" id="ARBA00004141"/>
    </source>
</evidence>
<dbReference type="InterPro" id="IPR050173">
    <property type="entry name" value="ABC_transporter_C-like"/>
</dbReference>
<keyword evidence="9 10" id="KW-0472">Membrane</keyword>
<feature type="domain" description="ABC transporter" evidence="11">
    <location>
        <begin position="289"/>
        <end position="541"/>
    </location>
</feature>
<feature type="transmembrane region" description="Helical" evidence="10">
    <location>
        <begin position="194"/>
        <end position="223"/>
    </location>
</feature>
<gene>
    <name evidence="13" type="ORF">FPRO05_14227</name>
</gene>
<dbReference type="SMART" id="SM00382">
    <property type="entry name" value="AAA"/>
    <property type="match status" value="2"/>
</dbReference>
<evidence type="ECO:0000256" key="10">
    <source>
        <dbReference type="SAM" id="Phobius"/>
    </source>
</evidence>
<feature type="domain" description="ABC transmembrane type-1" evidence="12">
    <location>
        <begin position="608"/>
        <end position="909"/>
    </location>
</feature>
<dbReference type="PANTHER" id="PTHR24223:SF456">
    <property type="entry name" value="MULTIDRUG RESISTANCE-ASSOCIATED PROTEIN LETHAL(2)03659"/>
    <property type="match status" value="1"/>
</dbReference>
<dbReference type="Pfam" id="PF00005">
    <property type="entry name" value="ABC_tran"/>
    <property type="match status" value="2"/>
</dbReference>
<evidence type="ECO:0000256" key="6">
    <source>
        <dbReference type="ARBA" id="ARBA00022741"/>
    </source>
</evidence>
<feature type="transmembrane region" description="Helical" evidence="10">
    <location>
        <begin position="605"/>
        <end position="623"/>
    </location>
</feature>
<dbReference type="InterPro" id="IPR017871">
    <property type="entry name" value="ABC_transporter-like_CS"/>
</dbReference>
<dbReference type="PANTHER" id="PTHR24223">
    <property type="entry name" value="ATP-BINDING CASSETTE SUB-FAMILY C"/>
    <property type="match status" value="1"/>
</dbReference>
<evidence type="ECO:0008006" key="15">
    <source>
        <dbReference type="Google" id="ProtNLM"/>
    </source>
</evidence>
<dbReference type="CDD" id="cd18604">
    <property type="entry name" value="ABC_6TM_VMR1_D2_like"/>
    <property type="match status" value="1"/>
</dbReference>
<dbReference type="Pfam" id="PF00664">
    <property type="entry name" value="ABC_membrane"/>
    <property type="match status" value="2"/>
</dbReference>
<feature type="transmembrane region" description="Helical" evidence="10">
    <location>
        <begin position="121"/>
        <end position="142"/>
    </location>
</feature>
<accession>A0A365MTC0</accession>
<dbReference type="FunFam" id="3.40.50.300:FF:000630">
    <property type="entry name" value="ATP-binding cassette (ABC) transporter, putative"/>
    <property type="match status" value="1"/>
</dbReference>
<dbReference type="AlphaFoldDB" id="A0A365MTC0"/>
<dbReference type="InterPro" id="IPR003439">
    <property type="entry name" value="ABC_transporter-like_ATP-bd"/>
</dbReference>
<dbReference type="SUPFAM" id="SSF52540">
    <property type="entry name" value="P-loop containing nucleoside triphosphate hydrolases"/>
    <property type="match status" value="2"/>
</dbReference>
<comment type="caution">
    <text evidence="13">The sequence shown here is derived from an EMBL/GenBank/DDBJ whole genome shotgun (WGS) entry which is preliminary data.</text>
</comment>
<evidence type="ECO:0000256" key="2">
    <source>
        <dbReference type="ARBA" id="ARBA00009726"/>
    </source>
</evidence>
<dbReference type="Gene3D" id="3.40.50.300">
    <property type="entry name" value="P-loop containing nucleotide triphosphate hydrolases"/>
    <property type="match status" value="2"/>
</dbReference>
<keyword evidence="6" id="KW-0547">Nucleotide-binding</keyword>
<dbReference type="SUPFAM" id="SSF90123">
    <property type="entry name" value="ABC transporter transmembrane region"/>
    <property type="match status" value="2"/>
</dbReference>
<dbReference type="PROSITE" id="PS00211">
    <property type="entry name" value="ABC_TRANSPORTER_1"/>
    <property type="match status" value="1"/>
</dbReference>
<comment type="similarity">
    <text evidence="2">Belongs to the ABC transporter superfamily. ABCC family. Conjugate transporter (TC 3.A.1.208) subfamily.</text>
</comment>
<evidence type="ECO:0000256" key="3">
    <source>
        <dbReference type="ARBA" id="ARBA00022448"/>
    </source>
</evidence>